<sequence>MRPMDFQRARSNEQREMRRARILAVTSEMLEEMPVAKVSLNELSRRVGLAKSNVLRYFESREAVLLQLLDAELHEWAAQVDAWLVESPADCLERIAQVADVVASSIAERPVMCDLISAQSAVLERNISTEVAVQHKYAIAGEVETITRAMVRALPELSNEQAWQVVAYTILLTAGAWPQSRPAPAIQAAYDLEPDLAAGQMDFTETLRDLIRVTITGLLASA</sequence>
<dbReference type="InterPro" id="IPR041483">
    <property type="entry name" value="TetR_C_34"/>
</dbReference>
<evidence type="ECO:0000256" key="1">
    <source>
        <dbReference type="ARBA" id="ARBA00023125"/>
    </source>
</evidence>
<proteinExistence type="predicted"/>
<dbReference type="AlphaFoldDB" id="A0A857KVD2"/>
<dbReference type="EMBL" id="CP045810">
    <property type="protein sequence ID" value="QHN42220.1"/>
    <property type="molecule type" value="Genomic_DNA"/>
</dbReference>
<dbReference type="Gene3D" id="1.10.357.10">
    <property type="entry name" value="Tetracycline Repressor, domain 2"/>
    <property type="match status" value="1"/>
</dbReference>
<dbReference type="InterPro" id="IPR001647">
    <property type="entry name" value="HTH_TetR"/>
</dbReference>
<dbReference type="GO" id="GO:0003700">
    <property type="term" value="F:DNA-binding transcription factor activity"/>
    <property type="evidence" value="ECO:0007669"/>
    <property type="project" value="TreeGrafter"/>
</dbReference>
<reference evidence="2" key="1">
    <citation type="journal article" date="2021" name="Nat. Microbiol.">
        <title>Cocultivation of an ultrasmall environmental parasitic bacterium with lytic ability against bacteria associated with wastewater foams.</title>
        <authorList>
            <person name="Batinovic S."/>
            <person name="Rose J.J.A."/>
            <person name="Ratcliffe J."/>
            <person name="Seviour R.J."/>
            <person name="Petrovski S."/>
        </authorList>
    </citation>
    <scope>NUCLEOTIDE SEQUENCE</scope>
    <source>
        <strain evidence="2">CON44</strain>
    </source>
</reference>
<organism evidence="2">
    <name type="scientific">Gordonia amarae</name>
    <dbReference type="NCBI Taxonomy" id="36821"/>
    <lineage>
        <taxon>Bacteria</taxon>
        <taxon>Bacillati</taxon>
        <taxon>Actinomycetota</taxon>
        <taxon>Actinomycetes</taxon>
        <taxon>Mycobacteriales</taxon>
        <taxon>Gordoniaceae</taxon>
        <taxon>Gordonia</taxon>
    </lineage>
</organism>
<dbReference type="Pfam" id="PF17929">
    <property type="entry name" value="TetR_C_34"/>
    <property type="match status" value="1"/>
</dbReference>
<dbReference type="PANTHER" id="PTHR30055">
    <property type="entry name" value="HTH-TYPE TRANSCRIPTIONAL REGULATOR RUTR"/>
    <property type="match status" value="1"/>
</dbReference>
<dbReference type="InterPro" id="IPR050109">
    <property type="entry name" value="HTH-type_TetR-like_transc_reg"/>
</dbReference>
<gene>
    <name evidence="2" type="ORF">GII30_22280</name>
</gene>
<keyword evidence="1" id="KW-0238">DNA-binding</keyword>
<evidence type="ECO:0000313" key="2">
    <source>
        <dbReference type="EMBL" id="QHN42220.1"/>
    </source>
</evidence>
<dbReference type="PANTHER" id="PTHR30055:SF226">
    <property type="entry name" value="HTH-TYPE TRANSCRIPTIONAL REGULATOR PKSA"/>
    <property type="match status" value="1"/>
</dbReference>
<dbReference type="GO" id="GO:0000976">
    <property type="term" value="F:transcription cis-regulatory region binding"/>
    <property type="evidence" value="ECO:0007669"/>
    <property type="project" value="TreeGrafter"/>
</dbReference>
<name>A0A857KVD2_9ACTN</name>
<dbReference type="SUPFAM" id="SSF46689">
    <property type="entry name" value="Homeodomain-like"/>
    <property type="match status" value="1"/>
</dbReference>
<dbReference type="PROSITE" id="PS50977">
    <property type="entry name" value="HTH_TETR_2"/>
    <property type="match status" value="1"/>
</dbReference>
<dbReference type="Pfam" id="PF00440">
    <property type="entry name" value="TetR_N"/>
    <property type="match status" value="1"/>
</dbReference>
<protein>
    <submittedName>
        <fullName evidence="2">TetR family transcriptional regulator</fullName>
    </submittedName>
</protein>
<accession>A0A857KVD2</accession>
<dbReference type="InterPro" id="IPR009057">
    <property type="entry name" value="Homeodomain-like_sf"/>
</dbReference>